<comment type="similarity">
    <text evidence="1">Belongs to the 7S seed storage protein family.</text>
</comment>
<organism evidence="4 5">
    <name type="scientific">Stephania yunnanensis</name>
    <dbReference type="NCBI Taxonomy" id="152371"/>
    <lineage>
        <taxon>Eukaryota</taxon>
        <taxon>Viridiplantae</taxon>
        <taxon>Streptophyta</taxon>
        <taxon>Embryophyta</taxon>
        <taxon>Tracheophyta</taxon>
        <taxon>Spermatophyta</taxon>
        <taxon>Magnoliopsida</taxon>
        <taxon>Ranunculales</taxon>
        <taxon>Menispermaceae</taxon>
        <taxon>Menispermoideae</taxon>
        <taxon>Cissampelideae</taxon>
        <taxon>Stephania</taxon>
    </lineage>
</organism>
<dbReference type="InterPro" id="IPR006792">
    <property type="entry name" value="Vicilin_N"/>
</dbReference>
<dbReference type="CDD" id="cd02244">
    <property type="entry name" value="cupin_7S_vicilin-like_N"/>
    <property type="match status" value="1"/>
</dbReference>
<dbReference type="Gene3D" id="6.10.250.890">
    <property type="match status" value="2"/>
</dbReference>
<accession>A0AAP0ECY9</accession>
<sequence length="657" mass="76633">MAERDERKLRGAEKERETRERGHRLEAVGGGEQLWWWNIDELFSNQRGDPEQELQQCMQQCQVTRMATQECERRCLQRYEEQRRGQGQDQQRHDPEREYRECRQQCRQAASRPEEQQQCEQWCEEQRRKGQGKDQQRHDPEREYRECRQQCQQQTRPEQQRQCEQWCEEQRRGQGQGQGQDQQRHDPEREYRECRQQCQQQTRPEQQRQCEQWCEEQRRGQGQGQDQQEREDHPYHFRRLQHYETRYRSEQGRLEVLQRFDRRSNLLKGLKDYRVAVLEASPNTVVLPHHCDAESIYFVAKGNGIVNLVRKEKRQSYNVRYGDIFKVQAGTIIYLVNNHEREDLYIVKLAVPVNTPGHFEDFFGAGGENPESFYKSFSQGILEAAFNVDYGRLQKLFQQSLGPIVRVSREQIQALSRHSSNANSWIFGSDRRGDEEEEPYRITKRKTESNQYGQLYEVRPDDYNPLKKLGITVSFQNITNGGMVGPYYNSIATTLALVVDGSGYSEMVCPHLSSSSYERESQRGEWEEGQEGSRGEGQGQRGVSYTRARSNLSKGDWFIIPAGHPVATVSSANQNLQVLCFEVNSWTNEKIPLADDVDPQTSFYVERSNAQVGGHAGAQTEKVLSQSSNDQGSRHFEDQNTLLVVMVDFALSEARGA</sequence>
<feature type="region of interest" description="Disordered" evidence="2">
    <location>
        <begin position="513"/>
        <end position="546"/>
    </location>
</feature>
<keyword evidence="5" id="KW-1185">Reference proteome</keyword>
<dbReference type="EMBL" id="JBBNAF010000013">
    <property type="protein sequence ID" value="KAK9086903.1"/>
    <property type="molecule type" value="Genomic_DNA"/>
</dbReference>
<name>A0AAP0ECY9_9MAGN</name>
<evidence type="ECO:0000256" key="2">
    <source>
        <dbReference type="SAM" id="MobiDB-lite"/>
    </source>
</evidence>
<evidence type="ECO:0000313" key="5">
    <source>
        <dbReference type="Proteomes" id="UP001420932"/>
    </source>
</evidence>
<protein>
    <recommendedName>
        <fullName evidence="3">Cupin type-1 domain-containing protein</fullName>
    </recommendedName>
</protein>
<gene>
    <name evidence="4" type="ORF">Syun_029297</name>
</gene>
<dbReference type="Pfam" id="PF00190">
    <property type="entry name" value="Cupin_1"/>
    <property type="match status" value="2"/>
</dbReference>
<dbReference type="PANTHER" id="PTHR31189:SF13">
    <property type="entry name" value="CUPINCIN"/>
    <property type="match status" value="1"/>
</dbReference>
<feature type="compositionally biased region" description="Polar residues" evidence="2">
    <location>
        <begin position="622"/>
        <end position="631"/>
    </location>
</feature>
<evidence type="ECO:0000256" key="1">
    <source>
        <dbReference type="ARBA" id="ARBA00023597"/>
    </source>
</evidence>
<comment type="caution">
    <text evidence="4">The sequence shown here is derived from an EMBL/GenBank/DDBJ whole genome shotgun (WGS) entry which is preliminary data.</text>
</comment>
<dbReference type="SMART" id="SM00835">
    <property type="entry name" value="Cupin_1"/>
    <property type="match status" value="2"/>
</dbReference>
<dbReference type="InterPro" id="IPR006045">
    <property type="entry name" value="Cupin_1"/>
</dbReference>
<dbReference type="Pfam" id="PF04702">
    <property type="entry name" value="Vicilin_N"/>
    <property type="match status" value="1"/>
</dbReference>
<proteinExistence type="inferred from homology"/>
<evidence type="ECO:0000259" key="3">
    <source>
        <dbReference type="SMART" id="SM00835"/>
    </source>
</evidence>
<dbReference type="Proteomes" id="UP001420932">
    <property type="component" value="Unassembled WGS sequence"/>
</dbReference>
<feature type="region of interest" description="Disordered" evidence="2">
    <location>
        <begin position="614"/>
        <end position="635"/>
    </location>
</feature>
<reference evidence="4 5" key="1">
    <citation type="submission" date="2024-01" db="EMBL/GenBank/DDBJ databases">
        <title>Genome assemblies of Stephania.</title>
        <authorList>
            <person name="Yang L."/>
        </authorList>
    </citation>
    <scope>NUCLEOTIDE SEQUENCE [LARGE SCALE GENOMIC DNA]</scope>
    <source>
        <strain evidence="4">YNDBR</strain>
        <tissue evidence="4">Leaf</tissue>
    </source>
</reference>
<dbReference type="Gene3D" id="2.60.120.10">
    <property type="entry name" value="Jelly Rolls"/>
    <property type="match status" value="2"/>
</dbReference>
<dbReference type="InterPro" id="IPR014710">
    <property type="entry name" value="RmlC-like_jellyroll"/>
</dbReference>
<feature type="domain" description="Cupin type-1" evidence="3">
    <location>
        <begin position="440"/>
        <end position="611"/>
    </location>
</feature>
<dbReference type="CDD" id="cd02245">
    <property type="entry name" value="cupin_7S_vicilin-like_C"/>
    <property type="match status" value="1"/>
</dbReference>
<dbReference type="InterPro" id="IPR050253">
    <property type="entry name" value="Seed_Storage-Functional"/>
</dbReference>
<evidence type="ECO:0000313" key="4">
    <source>
        <dbReference type="EMBL" id="KAK9086903.1"/>
    </source>
</evidence>
<feature type="compositionally biased region" description="Basic and acidic residues" evidence="2">
    <location>
        <begin position="517"/>
        <end position="534"/>
    </location>
</feature>
<feature type="region of interest" description="Disordered" evidence="2">
    <location>
        <begin position="1"/>
        <end position="25"/>
    </location>
</feature>
<dbReference type="InterPro" id="IPR011051">
    <property type="entry name" value="RmlC_Cupin_sf"/>
</dbReference>
<dbReference type="AlphaFoldDB" id="A0AAP0ECY9"/>
<feature type="domain" description="Cupin type-1" evidence="3">
    <location>
        <begin position="235"/>
        <end position="394"/>
    </location>
</feature>
<dbReference type="SUPFAM" id="SSF51182">
    <property type="entry name" value="RmlC-like cupins"/>
    <property type="match status" value="2"/>
</dbReference>
<dbReference type="PANTHER" id="PTHR31189">
    <property type="entry name" value="OS03G0336100 PROTEIN-RELATED"/>
    <property type="match status" value="1"/>
</dbReference>